<dbReference type="Proteomes" id="UP000289411">
    <property type="component" value="Unassembled WGS sequence"/>
</dbReference>
<reference evidence="1 2" key="2">
    <citation type="submission" date="2019-02" db="EMBL/GenBank/DDBJ databases">
        <title>'Lichenibacterium ramalinii' gen. nov. sp. nov., 'Lichenibacterium minor' gen. nov. sp. nov.</title>
        <authorList>
            <person name="Pankratov T."/>
        </authorList>
    </citation>
    <scope>NUCLEOTIDE SEQUENCE [LARGE SCALE GENOMIC DNA]</scope>
    <source>
        <strain evidence="1 2">RmlP001</strain>
    </source>
</reference>
<evidence type="ECO:0000313" key="2">
    <source>
        <dbReference type="Proteomes" id="UP000289411"/>
    </source>
</evidence>
<accession>A0A4Q2R8P0</accession>
<sequence length="289" mass="31565">MVNDVQPRVRRREIVEADLPGVVDALVRGFPGRDRGHWERGLRRMGQRPSLTGCPRFGFLLEAGSGPVGVSLMLYDGVAAGDTLTLRCNLSSWTVDPAFRMQAPLLVASALKRRDVTYTNISPAPHTWATIEAQGFSTYAVGQYVVLPLLARARERVRVRRDAAAWRDLPEAGLLADHAGYGCHVLTVEAADGLHPFVFLPFQARSGRVPLPLMQLIFCRDIAAVSRFAAALGAALATRGSLGLVMDAPPEPGGPPVLRHVRRGRRYFRGPNPPRLGDLSYTERVIFGA</sequence>
<reference evidence="1 2" key="1">
    <citation type="submission" date="2018-09" db="EMBL/GenBank/DDBJ databases">
        <authorList>
            <person name="Grouzdev D.S."/>
            <person name="Krutkina M.S."/>
        </authorList>
    </citation>
    <scope>NUCLEOTIDE SEQUENCE [LARGE SCALE GENOMIC DNA]</scope>
    <source>
        <strain evidence="1 2">RmlP001</strain>
    </source>
</reference>
<name>A0A4Q2R8P0_9HYPH</name>
<comment type="caution">
    <text evidence="1">The sequence shown here is derived from an EMBL/GenBank/DDBJ whole genome shotgun (WGS) entry which is preliminary data.</text>
</comment>
<dbReference type="AlphaFoldDB" id="A0A4Q2R8P0"/>
<gene>
    <name evidence="1" type="ORF">D3272_21160</name>
</gene>
<evidence type="ECO:0000313" key="1">
    <source>
        <dbReference type="EMBL" id="RYB02437.1"/>
    </source>
</evidence>
<keyword evidence="2" id="KW-1185">Reference proteome</keyword>
<organism evidence="1 2">
    <name type="scientific">Lichenibacterium ramalinae</name>
    <dbReference type="NCBI Taxonomy" id="2316527"/>
    <lineage>
        <taxon>Bacteria</taxon>
        <taxon>Pseudomonadati</taxon>
        <taxon>Pseudomonadota</taxon>
        <taxon>Alphaproteobacteria</taxon>
        <taxon>Hyphomicrobiales</taxon>
        <taxon>Lichenihabitantaceae</taxon>
        <taxon>Lichenibacterium</taxon>
    </lineage>
</organism>
<protein>
    <recommendedName>
        <fullName evidence="3">Acyl-CoA acyltransferase</fullName>
    </recommendedName>
</protein>
<evidence type="ECO:0008006" key="3">
    <source>
        <dbReference type="Google" id="ProtNLM"/>
    </source>
</evidence>
<proteinExistence type="predicted"/>
<dbReference type="EMBL" id="QYBC01000020">
    <property type="protein sequence ID" value="RYB02437.1"/>
    <property type="molecule type" value="Genomic_DNA"/>
</dbReference>